<sequence length="126" mass="14367">MSYIIYPSECAKNHRFVPTLPTIYEDSQYMKPSHDPDDAFCLREEQVEPKAWATGNHHMETDEDERETLLDELLLPHERASQDKATSTTPPTKPHTIEKKTEGVLEKELQEKIQGICGARNSTCAP</sequence>
<feature type="compositionally biased region" description="Basic and acidic residues" evidence="1">
    <location>
        <begin position="95"/>
        <end position="105"/>
    </location>
</feature>
<comment type="caution">
    <text evidence="2">The sequence shown here is derived from an EMBL/GenBank/DDBJ whole genome shotgun (WGS) entry which is preliminary data.</text>
</comment>
<evidence type="ECO:0000256" key="1">
    <source>
        <dbReference type="SAM" id="MobiDB-lite"/>
    </source>
</evidence>
<name>A0AAN6M7W4_9PLEO</name>
<protein>
    <submittedName>
        <fullName evidence="2">Uncharacterized protein</fullName>
    </submittedName>
</protein>
<feature type="region of interest" description="Disordered" evidence="1">
    <location>
        <begin position="76"/>
        <end position="105"/>
    </location>
</feature>
<dbReference type="AlphaFoldDB" id="A0AAN6M7W4"/>
<evidence type="ECO:0000313" key="2">
    <source>
        <dbReference type="EMBL" id="KAK3215971.1"/>
    </source>
</evidence>
<gene>
    <name evidence="2" type="ORF">GRF29_8g1703442</name>
</gene>
<reference evidence="2 3" key="1">
    <citation type="submission" date="2021-02" db="EMBL/GenBank/DDBJ databases">
        <title>Genome assembly of Pseudopithomyces chartarum.</title>
        <authorList>
            <person name="Jauregui R."/>
            <person name="Singh J."/>
            <person name="Voisey C."/>
        </authorList>
    </citation>
    <scope>NUCLEOTIDE SEQUENCE [LARGE SCALE GENOMIC DNA]</scope>
    <source>
        <strain evidence="2 3">AGR01</strain>
    </source>
</reference>
<dbReference type="EMBL" id="WVTA01000002">
    <property type="protein sequence ID" value="KAK3215971.1"/>
    <property type="molecule type" value="Genomic_DNA"/>
</dbReference>
<organism evidence="2 3">
    <name type="scientific">Pseudopithomyces chartarum</name>
    <dbReference type="NCBI Taxonomy" id="1892770"/>
    <lineage>
        <taxon>Eukaryota</taxon>
        <taxon>Fungi</taxon>
        <taxon>Dikarya</taxon>
        <taxon>Ascomycota</taxon>
        <taxon>Pezizomycotina</taxon>
        <taxon>Dothideomycetes</taxon>
        <taxon>Pleosporomycetidae</taxon>
        <taxon>Pleosporales</taxon>
        <taxon>Massarineae</taxon>
        <taxon>Didymosphaeriaceae</taxon>
        <taxon>Pseudopithomyces</taxon>
    </lineage>
</organism>
<accession>A0AAN6M7W4</accession>
<dbReference type="Proteomes" id="UP001280581">
    <property type="component" value="Unassembled WGS sequence"/>
</dbReference>
<proteinExistence type="predicted"/>
<evidence type="ECO:0000313" key="3">
    <source>
        <dbReference type="Proteomes" id="UP001280581"/>
    </source>
</evidence>
<keyword evidence="3" id="KW-1185">Reference proteome</keyword>